<feature type="domain" description="Phosphomannose isomerase type I catalytic" evidence="9">
    <location>
        <begin position="2"/>
        <end position="136"/>
    </location>
</feature>
<accession>A0A9E5JLP3</accession>
<dbReference type="InterPro" id="IPR046457">
    <property type="entry name" value="PMI_typeI_cat"/>
</dbReference>
<evidence type="ECO:0000256" key="8">
    <source>
        <dbReference type="PIRSR" id="PIRSR001480-2"/>
    </source>
</evidence>
<dbReference type="GO" id="GO:0004476">
    <property type="term" value="F:mannose-6-phosphate isomerase activity"/>
    <property type="evidence" value="ECO:0007669"/>
    <property type="project" value="UniProtKB-EC"/>
</dbReference>
<dbReference type="InterPro" id="IPR001250">
    <property type="entry name" value="Man6P_Isoase-1"/>
</dbReference>
<feature type="binding site" evidence="8">
    <location>
        <position position="82"/>
    </location>
    <ligand>
        <name>Zn(2+)</name>
        <dbReference type="ChEBI" id="CHEBI:29105"/>
    </ligand>
</feature>
<dbReference type="CDD" id="cd07011">
    <property type="entry name" value="cupin_PMI_type_I_N"/>
    <property type="match status" value="1"/>
</dbReference>
<evidence type="ECO:0000256" key="1">
    <source>
        <dbReference type="ARBA" id="ARBA00000757"/>
    </source>
</evidence>
<dbReference type="AlphaFoldDB" id="A0A9E5JLP3"/>
<dbReference type="EMBL" id="VIKT02000008">
    <property type="protein sequence ID" value="NHF62875.1"/>
    <property type="molecule type" value="Genomic_DNA"/>
</dbReference>
<feature type="binding site" evidence="8">
    <location>
        <position position="84"/>
    </location>
    <ligand>
        <name>Zn(2+)</name>
        <dbReference type="ChEBI" id="CHEBI:29105"/>
    </ligand>
</feature>
<feature type="binding site" evidence="8">
    <location>
        <position position="119"/>
    </location>
    <ligand>
        <name>Zn(2+)</name>
        <dbReference type="ChEBI" id="CHEBI:29105"/>
    </ligand>
</feature>
<keyword evidence="4 8" id="KW-0479">Metal-binding</keyword>
<keyword evidence="5 8" id="KW-0862">Zinc</keyword>
<dbReference type="InterPro" id="IPR014710">
    <property type="entry name" value="RmlC-like_jellyroll"/>
</dbReference>
<dbReference type="GO" id="GO:0009298">
    <property type="term" value="P:GDP-mannose biosynthetic process"/>
    <property type="evidence" value="ECO:0007669"/>
    <property type="project" value="InterPro"/>
</dbReference>
<evidence type="ECO:0000256" key="3">
    <source>
        <dbReference type="ARBA" id="ARBA00011956"/>
    </source>
</evidence>
<protein>
    <recommendedName>
        <fullName evidence="3">mannose-6-phosphate isomerase</fullName>
        <ecNumber evidence="3">5.3.1.8</ecNumber>
    </recommendedName>
</protein>
<evidence type="ECO:0000256" key="2">
    <source>
        <dbReference type="ARBA" id="ARBA00010772"/>
    </source>
</evidence>
<evidence type="ECO:0000256" key="5">
    <source>
        <dbReference type="ARBA" id="ARBA00022833"/>
    </source>
</evidence>
<dbReference type="EC" id="5.3.1.8" evidence="3"/>
<evidence type="ECO:0000313" key="11">
    <source>
        <dbReference type="Proteomes" id="UP000818266"/>
    </source>
</evidence>
<evidence type="ECO:0000256" key="7">
    <source>
        <dbReference type="PIRSR" id="PIRSR001480-1"/>
    </source>
</evidence>
<feature type="binding site" evidence="8">
    <location>
        <position position="257"/>
    </location>
    <ligand>
        <name>Zn(2+)</name>
        <dbReference type="ChEBI" id="CHEBI:29105"/>
    </ligand>
</feature>
<dbReference type="InterPro" id="IPR016305">
    <property type="entry name" value="Mannose-6-P_Isomerase"/>
</dbReference>
<comment type="cofactor">
    <cofactor evidence="8">
        <name>Zn(2+)</name>
        <dbReference type="ChEBI" id="CHEBI:29105"/>
    </cofactor>
    <text evidence="8">Binds 1 zinc ion per subunit.</text>
</comment>
<evidence type="ECO:0000256" key="4">
    <source>
        <dbReference type="ARBA" id="ARBA00022723"/>
    </source>
</evidence>
<gene>
    <name evidence="10" type="primary">manA</name>
    <name evidence="10" type="ORF">FK219_006440</name>
</gene>
<dbReference type="InterPro" id="IPR011051">
    <property type="entry name" value="RmlC_Cupin_sf"/>
</dbReference>
<dbReference type="Pfam" id="PF20511">
    <property type="entry name" value="PMI_typeI_cat"/>
    <property type="match status" value="1"/>
</dbReference>
<dbReference type="NCBIfam" id="TIGR00218">
    <property type="entry name" value="manA"/>
    <property type="match status" value="1"/>
</dbReference>
<evidence type="ECO:0000313" key="10">
    <source>
        <dbReference type="EMBL" id="NHF62875.1"/>
    </source>
</evidence>
<evidence type="ECO:0000259" key="9">
    <source>
        <dbReference type="Pfam" id="PF20511"/>
    </source>
</evidence>
<comment type="caution">
    <text evidence="10">The sequence shown here is derived from an EMBL/GenBank/DDBJ whole genome shotgun (WGS) entry which is preliminary data.</text>
</comment>
<dbReference type="PIRSF" id="PIRSF001480">
    <property type="entry name" value="Mannose-6-phosphate_isomerase"/>
    <property type="match status" value="1"/>
</dbReference>
<dbReference type="Gene3D" id="1.10.441.10">
    <property type="entry name" value="Phosphomannose Isomerase, domain 2"/>
    <property type="match status" value="1"/>
</dbReference>
<dbReference type="PANTHER" id="PTHR10309:SF0">
    <property type="entry name" value="MANNOSE-6-PHOSPHATE ISOMERASE"/>
    <property type="match status" value="1"/>
</dbReference>
<name>A0A9E5JLP3_9MICO</name>
<dbReference type="Gene3D" id="2.60.120.10">
    <property type="entry name" value="Jelly Rolls"/>
    <property type="match status" value="2"/>
</dbReference>
<proteinExistence type="inferred from homology"/>
<dbReference type="OrthoDB" id="9792649at2"/>
<comment type="catalytic activity">
    <reaction evidence="1">
        <text>D-mannose 6-phosphate = D-fructose 6-phosphate</text>
        <dbReference type="Rhea" id="RHEA:12356"/>
        <dbReference type="ChEBI" id="CHEBI:58735"/>
        <dbReference type="ChEBI" id="CHEBI:61527"/>
        <dbReference type="EC" id="5.3.1.8"/>
    </reaction>
</comment>
<dbReference type="GO" id="GO:0005975">
    <property type="term" value="P:carbohydrate metabolic process"/>
    <property type="evidence" value="ECO:0007669"/>
    <property type="project" value="InterPro"/>
</dbReference>
<comment type="similarity">
    <text evidence="2">Belongs to the mannose-6-phosphate isomerase type 1 family.</text>
</comment>
<feature type="active site" evidence="7">
    <location>
        <position position="276"/>
    </location>
</feature>
<dbReference type="SUPFAM" id="SSF51182">
    <property type="entry name" value="RmlC-like cupins"/>
    <property type="match status" value="1"/>
</dbReference>
<reference evidence="10 11" key="1">
    <citation type="submission" date="2020-03" db="EMBL/GenBank/DDBJ databases">
        <title>Chryseoglobus sp. isolated from a deep-sea seamount.</title>
        <authorList>
            <person name="Zhang D.-C."/>
        </authorList>
    </citation>
    <scope>NUCLEOTIDE SEQUENCE [LARGE SCALE GENOMIC DNA]</scope>
    <source>
        <strain evidence="10 11">KN1116</strain>
    </source>
</reference>
<keyword evidence="6 10" id="KW-0413">Isomerase</keyword>
<organism evidence="10 11">
    <name type="scientific">Microcella pacifica</name>
    <dbReference type="NCBI Taxonomy" id="2591847"/>
    <lineage>
        <taxon>Bacteria</taxon>
        <taxon>Bacillati</taxon>
        <taxon>Actinomycetota</taxon>
        <taxon>Actinomycetes</taxon>
        <taxon>Micrococcales</taxon>
        <taxon>Microbacteriaceae</taxon>
        <taxon>Microcella</taxon>
    </lineage>
</organism>
<dbReference type="GO" id="GO:0005829">
    <property type="term" value="C:cytosol"/>
    <property type="evidence" value="ECO:0007669"/>
    <property type="project" value="TreeGrafter"/>
</dbReference>
<dbReference type="GO" id="GO:0008270">
    <property type="term" value="F:zinc ion binding"/>
    <property type="evidence" value="ECO:0007669"/>
    <property type="project" value="InterPro"/>
</dbReference>
<dbReference type="Proteomes" id="UP000818266">
    <property type="component" value="Unassembled WGS sequence"/>
</dbReference>
<keyword evidence="11" id="KW-1185">Reference proteome</keyword>
<dbReference type="PANTHER" id="PTHR10309">
    <property type="entry name" value="MANNOSE-6-PHOSPHATE ISOMERASE"/>
    <property type="match status" value="1"/>
</dbReference>
<evidence type="ECO:0000256" key="6">
    <source>
        <dbReference type="ARBA" id="ARBA00023235"/>
    </source>
</evidence>
<sequence>MRIENTPRSYAWGSTTAIAELLGTTPSGEPEAELWLGDHPGAPARIVEGAEEPDLAAHLQARGHKLSFLLKVLAAAEPLSLQAHPTIAQARAGFARENKAGIALDDPTRNYKDELHKPELIYALSDPFIALAGFRSLDAVRAELHSAHIAIVHGDDEELEERTDLGPVLNKLSSDSALPDIVRWIIDGGEHIAELVAAATRTAAHLDGTADDTQSWATVRRLAHHYPGDPGILLSLLMHTVVLRPGEALYLPTGNIHSYQRGLAIEVMASSDNVLRGGLTPKHVDVPELMAVLDARPVPEPRIDPVDVAPGVRRFTPDVVDFALTVIDSGAAAGGVTLDARGPTIALCLEGSATLQGSLVLERGQAAYCDDAALSIQGTGRVVIATGQHPRA</sequence>
<dbReference type="PRINTS" id="PR00714">
    <property type="entry name" value="MAN6PISMRASE"/>
</dbReference>